<protein>
    <submittedName>
        <fullName evidence="1">Uncharacterized protein</fullName>
    </submittedName>
</protein>
<dbReference type="EMBL" id="BGZK01000014">
    <property type="protein sequence ID" value="GBP04434.1"/>
    <property type="molecule type" value="Genomic_DNA"/>
</dbReference>
<organism evidence="1 2">
    <name type="scientific">Eumeta variegata</name>
    <name type="common">Bagworm moth</name>
    <name type="synonym">Eumeta japonica</name>
    <dbReference type="NCBI Taxonomy" id="151549"/>
    <lineage>
        <taxon>Eukaryota</taxon>
        <taxon>Metazoa</taxon>
        <taxon>Ecdysozoa</taxon>
        <taxon>Arthropoda</taxon>
        <taxon>Hexapoda</taxon>
        <taxon>Insecta</taxon>
        <taxon>Pterygota</taxon>
        <taxon>Neoptera</taxon>
        <taxon>Endopterygota</taxon>
        <taxon>Lepidoptera</taxon>
        <taxon>Glossata</taxon>
        <taxon>Ditrysia</taxon>
        <taxon>Tineoidea</taxon>
        <taxon>Psychidae</taxon>
        <taxon>Oiketicinae</taxon>
        <taxon>Eumeta</taxon>
    </lineage>
</organism>
<evidence type="ECO:0000313" key="2">
    <source>
        <dbReference type="Proteomes" id="UP000299102"/>
    </source>
</evidence>
<evidence type="ECO:0000313" key="1">
    <source>
        <dbReference type="EMBL" id="GBP04434.1"/>
    </source>
</evidence>
<dbReference type="AlphaFoldDB" id="A0A4C1SR45"/>
<keyword evidence="2" id="KW-1185">Reference proteome</keyword>
<gene>
    <name evidence="1" type="ORF">EVAR_3831_1</name>
</gene>
<accession>A0A4C1SR45</accession>
<name>A0A4C1SR45_EUMVA</name>
<sequence length="157" mass="18046">MHSASTSQADAATDMLWHWLAELAQVIARIFAWNKRKCEPTENRNHRRPWTLAIPEESPVHSGVLGRNRISDGGELRHRNSYSLNEIQQWKLLFTPVRQSATRSFLVYHSRDARRWREARPCAAVAEEVAAVAPSRETSSALRCRRKLAPVSLHENR</sequence>
<comment type="caution">
    <text evidence="1">The sequence shown here is derived from an EMBL/GenBank/DDBJ whole genome shotgun (WGS) entry which is preliminary data.</text>
</comment>
<reference evidence="1 2" key="1">
    <citation type="journal article" date="2019" name="Commun. Biol.">
        <title>The bagworm genome reveals a unique fibroin gene that provides high tensile strength.</title>
        <authorList>
            <person name="Kono N."/>
            <person name="Nakamura H."/>
            <person name="Ohtoshi R."/>
            <person name="Tomita M."/>
            <person name="Numata K."/>
            <person name="Arakawa K."/>
        </authorList>
    </citation>
    <scope>NUCLEOTIDE SEQUENCE [LARGE SCALE GENOMIC DNA]</scope>
</reference>
<proteinExistence type="predicted"/>
<dbReference type="Proteomes" id="UP000299102">
    <property type="component" value="Unassembled WGS sequence"/>
</dbReference>